<dbReference type="RefSeq" id="WP_381480912.1">
    <property type="nucleotide sequence ID" value="NZ_JBHTLT010000049.1"/>
</dbReference>
<proteinExistence type="predicted"/>
<dbReference type="Gene3D" id="3.40.50.1240">
    <property type="entry name" value="Phosphoglycerate mutase-like"/>
    <property type="match status" value="1"/>
</dbReference>
<gene>
    <name evidence="2" type="ORF">ACFQ38_11215</name>
</gene>
<organism evidence="2 3">
    <name type="scientific">Sporosarcina contaminans</name>
    <dbReference type="NCBI Taxonomy" id="633403"/>
    <lineage>
        <taxon>Bacteria</taxon>
        <taxon>Bacillati</taxon>
        <taxon>Bacillota</taxon>
        <taxon>Bacilli</taxon>
        <taxon>Bacillales</taxon>
        <taxon>Caryophanaceae</taxon>
        <taxon>Sporosarcina</taxon>
    </lineage>
</organism>
<dbReference type="InterPro" id="IPR013078">
    <property type="entry name" value="His_Pase_superF_clade-1"/>
</dbReference>
<dbReference type="SMART" id="SM00855">
    <property type="entry name" value="PGAM"/>
    <property type="match status" value="1"/>
</dbReference>
<dbReference type="InterPro" id="IPR051695">
    <property type="entry name" value="Phosphoglycerate_Mutase"/>
</dbReference>
<protein>
    <submittedName>
        <fullName evidence="2">Histidine phosphatase family protein</fullName>
    </submittedName>
</protein>
<dbReference type="EMBL" id="JBHTLT010000049">
    <property type="protein sequence ID" value="MFD1205669.1"/>
    <property type="molecule type" value="Genomic_DNA"/>
</dbReference>
<dbReference type="Proteomes" id="UP001597231">
    <property type="component" value="Unassembled WGS sequence"/>
</dbReference>
<reference evidence="3" key="1">
    <citation type="journal article" date="2019" name="Int. J. Syst. Evol. Microbiol.">
        <title>The Global Catalogue of Microorganisms (GCM) 10K type strain sequencing project: providing services to taxonomists for standard genome sequencing and annotation.</title>
        <authorList>
            <consortium name="The Broad Institute Genomics Platform"/>
            <consortium name="The Broad Institute Genome Sequencing Center for Infectious Disease"/>
            <person name="Wu L."/>
            <person name="Ma J."/>
        </authorList>
    </citation>
    <scope>NUCLEOTIDE SEQUENCE [LARGE SCALE GENOMIC DNA]</scope>
    <source>
        <strain evidence="3">CCUG 53915</strain>
    </source>
</reference>
<name>A0ABW3U1W5_9BACL</name>
<dbReference type="InterPro" id="IPR029033">
    <property type="entry name" value="His_PPase_superfam"/>
</dbReference>
<dbReference type="Pfam" id="PF00300">
    <property type="entry name" value="His_Phos_1"/>
    <property type="match status" value="1"/>
</dbReference>
<evidence type="ECO:0000313" key="3">
    <source>
        <dbReference type="Proteomes" id="UP001597231"/>
    </source>
</evidence>
<keyword evidence="3" id="KW-1185">Reference proteome</keyword>
<sequence length="198" mass="22939">MDRGHSLYVIRHFPTEGNEKKQYIGWTNEPIIPLEMNPLSIDVSTVYGSDLLRAKQTAKIYFPNASYSADERLRECHFGAFEGKTYTELETDQQYRNWIGDPHRYAPTGGESLKEMRLRVVEALRSLPNEAFAVTHGGPIRMMMAQFAPEEKPFWSWIVPHGSIWKFRWKNRADLEEGRRCMSLSEVRITENGHMSGN</sequence>
<evidence type="ECO:0000313" key="2">
    <source>
        <dbReference type="EMBL" id="MFD1205669.1"/>
    </source>
</evidence>
<dbReference type="PANTHER" id="PTHR46517">
    <property type="entry name" value="FRUCTOSE-2,6-BISPHOSPHATASE TIGAR"/>
    <property type="match status" value="1"/>
</dbReference>
<evidence type="ECO:0000256" key="1">
    <source>
        <dbReference type="ARBA" id="ARBA00022801"/>
    </source>
</evidence>
<dbReference type="PANTHER" id="PTHR46517:SF1">
    <property type="entry name" value="FRUCTOSE-2,6-BISPHOSPHATASE TIGAR"/>
    <property type="match status" value="1"/>
</dbReference>
<dbReference type="CDD" id="cd07067">
    <property type="entry name" value="HP_PGM_like"/>
    <property type="match status" value="1"/>
</dbReference>
<comment type="caution">
    <text evidence="2">The sequence shown here is derived from an EMBL/GenBank/DDBJ whole genome shotgun (WGS) entry which is preliminary data.</text>
</comment>
<accession>A0ABW3U1W5</accession>
<dbReference type="SUPFAM" id="SSF53254">
    <property type="entry name" value="Phosphoglycerate mutase-like"/>
    <property type="match status" value="1"/>
</dbReference>
<keyword evidence="1" id="KW-0378">Hydrolase</keyword>